<dbReference type="InParanoid" id="G0P0G2"/>
<proteinExistence type="predicted"/>
<organism evidence="3">
    <name type="scientific">Caenorhabditis brenneri</name>
    <name type="common">Nematode worm</name>
    <dbReference type="NCBI Taxonomy" id="135651"/>
    <lineage>
        <taxon>Eukaryota</taxon>
        <taxon>Metazoa</taxon>
        <taxon>Ecdysozoa</taxon>
        <taxon>Nematoda</taxon>
        <taxon>Chromadorea</taxon>
        <taxon>Rhabditida</taxon>
        <taxon>Rhabditina</taxon>
        <taxon>Rhabditomorpha</taxon>
        <taxon>Rhabditoidea</taxon>
        <taxon>Rhabditidae</taxon>
        <taxon>Peloderinae</taxon>
        <taxon>Caenorhabditis</taxon>
    </lineage>
</organism>
<evidence type="ECO:0000313" key="2">
    <source>
        <dbReference type="EMBL" id="EGT41733.1"/>
    </source>
</evidence>
<gene>
    <name evidence="2" type="ORF">CAEBREN_28361</name>
</gene>
<dbReference type="Proteomes" id="UP000008068">
    <property type="component" value="Unassembled WGS sequence"/>
</dbReference>
<keyword evidence="3" id="KW-1185">Reference proteome</keyword>
<evidence type="ECO:0000259" key="1">
    <source>
        <dbReference type="Pfam" id="PF01030"/>
    </source>
</evidence>
<dbReference type="HOGENOM" id="CLU_1220628_0_0_1"/>
<dbReference type="STRING" id="135651.G0P0G2"/>
<dbReference type="InterPro" id="IPR053079">
    <property type="entry name" value="SPS2_domain"/>
</dbReference>
<sequence>MEIWRSNLRNLSFLGNLKTIDMSSSSEDRIIYIAENLQLKNLGLNSLKNLIPNKEGLWVVLAKNHPNFCISLYELQLFIDNGVYLSTDLKPKICNDWNLDDGKKICKFLNLEAIDTDCQYLVGNVTVNSKNEDLVWKLENISRIYGSIAVLSTKELLDLSFFANLEQVANTDYGGFFLKELEITATFRFQHPSYSNQVQQKTQNYFNAQYEAIVSILQRSDHSDQEQ</sequence>
<dbReference type="PANTHER" id="PTHR21662:SF7">
    <property type="entry name" value="RECEPTOR L-DOMAIN DOMAIN-CONTAINING PROTEIN"/>
    <property type="match status" value="1"/>
</dbReference>
<reference evidence="3" key="1">
    <citation type="submission" date="2011-07" db="EMBL/GenBank/DDBJ databases">
        <authorList>
            <consortium name="Caenorhabditis brenneri Sequencing and Analysis Consortium"/>
            <person name="Wilson R.K."/>
        </authorList>
    </citation>
    <scope>NUCLEOTIDE SEQUENCE [LARGE SCALE GENOMIC DNA]</scope>
    <source>
        <strain evidence="3">PB2801</strain>
    </source>
</reference>
<dbReference type="EMBL" id="GL380000">
    <property type="protein sequence ID" value="EGT41733.1"/>
    <property type="molecule type" value="Genomic_DNA"/>
</dbReference>
<dbReference type="InterPro" id="IPR000494">
    <property type="entry name" value="Rcpt_L-dom"/>
</dbReference>
<protein>
    <recommendedName>
        <fullName evidence="1">Receptor L-domain domain-containing protein</fullName>
    </recommendedName>
</protein>
<dbReference type="AlphaFoldDB" id="G0P0G2"/>
<feature type="domain" description="Receptor L-domain" evidence="1">
    <location>
        <begin position="1"/>
        <end position="75"/>
    </location>
</feature>
<name>G0P0G2_CAEBE</name>
<dbReference type="InterPro" id="IPR036941">
    <property type="entry name" value="Rcpt_L-dom_sf"/>
</dbReference>
<dbReference type="Gene3D" id="3.80.20.20">
    <property type="entry name" value="Receptor L-domain"/>
    <property type="match status" value="2"/>
</dbReference>
<dbReference type="eggNOG" id="ENOG502RT5B">
    <property type="taxonomic scope" value="Eukaryota"/>
</dbReference>
<dbReference type="Pfam" id="PF01030">
    <property type="entry name" value="Recep_L_domain"/>
    <property type="match status" value="2"/>
</dbReference>
<dbReference type="PANTHER" id="PTHR21662">
    <property type="entry name" value="RECEPTOR PROTEIN-TYROSINE KINASE"/>
    <property type="match status" value="1"/>
</dbReference>
<dbReference type="OrthoDB" id="5868504at2759"/>
<evidence type="ECO:0000313" key="3">
    <source>
        <dbReference type="Proteomes" id="UP000008068"/>
    </source>
</evidence>
<feature type="domain" description="Receptor L-domain" evidence="1">
    <location>
        <begin position="117"/>
        <end position="170"/>
    </location>
</feature>
<dbReference type="SUPFAM" id="SSF52058">
    <property type="entry name" value="L domain-like"/>
    <property type="match status" value="2"/>
</dbReference>
<accession>G0P0G2</accession>